<organism evidence="1 2">
    <name type="scientific">Caballeronia udeis</name>
    <dbReference type="NCBI Taxonomy" id="1232866"/>
    <lineage>
        <taxon>Bacteria</taxon>
        <taxon>Pseudomonadati</taxon>
        <taxon>Pseudomonadota</taxon>
        <taxon>Betaproteobacteria</taxon>
        <taxon>Burkholderiales</taxon>
        <taxon>Burkholderiaceae</taxon>
        <taxon>Caballeronia</taxon>
    </lineage>
</organism>
<evidence type="ECO:0000313" key="2">
    <source>
        <dbReference type="Proteomes" id="UP001620514"/>
    </source>
</evidence>
<accession>A0ABW8MNH8</accession>
<proteinExistence type="predicted"/>
<dbReference type="EMBL" id="JBIYDN010000018">
    <property type="protein sequence ID" value="MFK4445215.1"/>
    <property type="molecule type" value="Genomic_DNA"/>
</dbReference>
<protein>
    <submittedName>
        <fullName evidence="1">Uncharacterized protein</fullName>
    </submittedName>
</protein>
<reference evidence="1 2" key="1">
    <citation type="submission" date="2024-10" db="EMBL/GenBank/DDBJ databases">
        <authorList>
            <person name="Deangelis K."/>
            <person name="Huntemann M."/>
            <person name="Clum A."/>
            <person name="Wang J."/>
            <person name="Palaniappan K."/>
            <person name="Ritter S."/>
            <person name="Chen I.-M."/>
            <person name="Stamatis D."/>
            <person name="Reddy T."/>
            <person name="O'Malley R."/>
            <person name="Daum C."/>
            <person name="Ng V."/>
            <person name="Ivanova N."/>
            <person name="Kyrpides N."/>
            <person name="Woyke T."/>
        </authorList>
    </citation>
    <scope>NUCLEOTIDE SEQUENCE [LARGE SCALE GENOMIC DNA]</scope>
    <source>
        <strain evidence="1 2">GAS97</strain>
    </source>
</reference>
<name>A0ABW8MNH8_9BURK</name>
<sequence>MTPLPPPLIELIADPQGKRAEDAILSLVVDLEREGVSPMAIAKAMGRVLFSFCVRQGSIRGNFDWAWDCINGLGHALERQAEQSKRLWVRRFLRKTGRMYRDVHIDIDVTPPSPDKIARDRLRSINPQGSA</sequence>
<comment type="caution">
    <text evidence="1">The sequence shown here is derived from an EMBL/GenBank/DDBJ whole genome shotgun (WGS) entry which is preliminary data.</text>
</comment>
<dbReference type="RefSeq" id="WP_404610240.1">
    <property type="nucleotide sequence ID" value="NZ_JBIYDN010000018.1"/>
</dbReference>
<keyword evidence="2" id="KW-1185">Reference proteome</keyword>
<reference evidence="1 2" key="2">
    <citation type="submission" date="2024-11" db="EMBL/GenBank/DDBJ databases">
        <title>Using genomics to understand microbial adaptation to soil warming.</title>
        <authorList>
            <person name="Deangelis K.M. PhD."/>
        </authorList>
    </citation>
    <scope>NUCLEOTIDE SEQUENCE [LARGE SCALE GENOMIC DNA]</scope>
    <source>
        <strain evidence="1 2">GAS97</strain>
    </source>
</reference>
<gene>
    <name evidence="1" type="ORF">ABH943_005237</name>
</gene>
<evidence type="ECO:0000313" key="1">
    <source>
        <dbReference type="EMBL" id="MFK4445215.1"/>
    </source>
</evidence>
<dbReference type="Proteomes" id="UP001620514">
    <property type="component" value="Unassembled WGS sequence"/>
</dbReference>